<dbReference type="EMBL" id="BDDD01001034">
    <property type="protein sequence ID" value="GAV72669.1"/>
    <property type="molecule type" value="Genomic_DNA"/>
</dbReference>
<keyword evidence="3" id="KW-1185">Reference proteome</keyword>
<evidence type="ECO:0000256" key="1">
    <source>
        <dbReference type="SAM" id="SignalP"/>
    </source>
</evidence>
<protein>
    <recommendedName>
        <fullName evidence="4">Thionin-like protein 2</fullName>
    </recommendedName>
</protein>
<name>A0A1Q3BXR4_CEPFO</name>
<evidence type="ECO:0000313" key="2">
    <source>
        <dbReference type="EMBL" id="GAV72669.1"/>
    </source>
</evidence>
<dbReference type="AlphaFoldDB" id="A0A1Q3BXR4"/>
<keyword evidence="1" id="KW-0732">Signal</keyword>
<dbReference type="PANTHER" id="PTHR36312:SF1">
    <property type="entry name" value="OS01G0594500 PROTEIN"/>
    <property type="match status" value="1"/>
</dbReference>
<gene>
    <name evidence="2" type="ORF">CFOL_v3_16157</name>
</gene>
<evidence type="ECO:0000313" key="3">
    <source>
        <dbReference type="Proteomes" id="UP000187406"/>
    </source>
</evidence>
<feature type="non-terminal residue" evidence="2">
    <location>
        <position position="106"/>
    </location>
</feature>
<reference evidence="3" key="1">
    <citation type="submission" date="2016-04" db="EMBL/GenBank/DDBJ databases">
        <title>Cephalotus genome sequencing.</title>
        <authorList>
            <person name="Fukushima K."/>
            <person name="Hasebe M."/>
            <person name="Fang X."/>
        </authorList>
    </citation>
    <scope>NUCLEOTIDE SEQUENCE [LARGE SCALE GENOMIC DNA]</scope>
    <source>
        <strain evidence="3">cv. St1</strain>
    </source>
</reference>
<feature type="chain" id="PRO_5012139862" description="Thionin-like protein 2" evidence="1">
    <location>
        <begin position="26"/>
        <end position="106"/>
    </location>
</feature>
<dbReference type="OrthoDB" id="653285at2759"/>
<accession>A0A1Q3BXR4</accession>
<sequence>MEEKSVKSLLMVCLVLSLLLGQSTASFKKCYRKFVDCVMNVDASLLLCAAKCVKDCIFHFPSAIPSSPQNYCKLGCATSLCTHLSTKEDPGEEKVEACVDSCSNTC</sequence>
<dbReference type="Proteomes" id="UP000187406">
    <property type="component" value="Unassembled WGS sequence"/>
</dbReference>
<evidence type="ECO:0008006" key="4">
    <source>
        <dbReference type="Google" id="ProtNLM"/>
    </source>
</evidence>
<dbReference type="InterPro" id="IPR038975">
    <property type="entry name" value="THNL"/>
</dbReference>
<dbReference type="InParanoid" id="A0A1Q3BXR4"/>
<proteinExistence type="predicted"/>
<organism evidence="2 3">
    <name type="scientific">Cephalotus follicularis</name>
    <name type="common">Albany pitcher plant</name>
    <dbReference type="NCBI Taxonomy" id="3775"/>
    <lineage>
        <taxon>Eukaryota</taxon>
        <taxon>Viridiplantae</taxon>
        <taxon>Streptophyta</taxon>
        <taxon>Embryophyta</taxon>
        <taxon>Tracheophyta</taxon>
        <taxon>Spermatophyta</taxon>
        <taxon>Magnoliopsida</taxon>
        <taxon>eudicotyledons</taxon>
        <taxon>Gunneridae</taxon>
        <taxon>Pentapetalae</taxon>
        <taxon>rosids</taxon>
        <taxon>fabids</taxon>
        <taxon>Oxalidales</taxon>
        <taxon>Cephalotaceae</taxon>
        <taxon>Cephalotus</taxon>
    </lineage>
</organism>
<dbReference type="PANTHER" id="PTHR36312">
    <property type="entry name" value="THIONIN-LIKE PROTEIN 1"/>
    <property type="match status" value="1"/>
</dbReference>
<feature type="signal peptide" evidence="1">
    <location>
        <begin position="1"/>
        <end position="25"/>
    </location>
</feature>
<comment type="caution">
    <text evidence="2">The sequence shown here is derived from an EMBL/GenBank/DDBJ whole genome shotgun (WGS) entry which is preliminary data.</text>
</comment>